<dbReference type="InParanoid" id="A0A7J8EE77"/>
<dbReference type="AlphaFoldDB" id="A0A7J8EE77"/>
<name>A0A7J8EE77_MOLMO</name>
<dbReference type="EMBL" id="JACASF010000014">
    <property type="protein sequence ID" value="KAF6433807.1"/>
    <property type="molecule type" value="Genomic_DNA"/>
</dbReference>
<dbReference type="Proteomes" id="UP000550707">
    <property type="component" value="Unassembled WGS sequence"/>
</dbReference>
<evidence type="ECO:0000313" key="4">
    <source>
        <dbReference type="Proteomes" id="UP000550707"/>
    </source>
</evidence>
<feature type="region of interest" description="Disordered" evidence="2">
    <location>
        <begin position="1"/>
        <end position="28"/>
    </location>
</feature>
<feature type="compositionally biased region" description="Polar residues" evidence="2">
    <location>
        <begin position="1"/>
        <end position="21"/>
    </location>
</feature>
<keyword evidence="4" id="KW-1185">Reference proteome</keyword>
<gene>
    <name evidence="3" type="ORF">HJG59_008869</name>
</gene>
<keyword evidence="1" id="KW-0175">Coiled coil</keyword>
<evidence type="ECO:0000313" key="3">
    <source>
        <dbReference type="EMBL" id="KAF6433807.1"/>
    </source>
</evidence>
<evidence type="ECO:0000256" key="2">
    <source>
        <dbReference type="SAM" id="MobiDB-lite"/>
    </source>
</evidence>
<feature type="coiled-coil region" evidence="1">
    <location>
        <begin position="89"/>
        <end position="120"/>
    </location>
</feature>
<accession>A0A7J8EE77</accession>
<comment type="caution">
    <text evidence="3">The sequence shown here is derived from an EMBL/GenBank/DDBJ whole genome shotgun (WGS) entry which is preliminary data.</text>
</comment>
<organism evidence="3 4">
    <name type="scientific">Molossus molossus</name>
    <name type="common">Pallas' mastiff bat</name>
    <name type="synonym">Vespertilio molossus</name>
    <dbReference type="NCBI Taxonomy" id="27622"/>
    <lineage>
        <taxon>Eukaryota</taxon>
        <taxon>Metazoa</taxon>
        <taxon>Chordata</taxon>
        <taxon>Craniata</taxon>
        <taxon>Vertebrata</taxon>
        <taxon>Euteleostomi</taxon>
        <taxon>Mammalia</taxon>
        <taxon>Eutheria</taxon>
        <taxon>Laurasiatheria</taxon>
        <taxon>Chiroptera</taxon>
        <taxon>Yangochiroptera</taxon>
        <taxon>Molossidae</taxon>
        <taxon>Molossus</taxon>
    </lineage>
</organism>
<protein>
    <submittedName>
        <fullName evidence="3">Uncharacterized protein</fullName>
    </submittedName>
</protein>
<proteinExistence type="predicted"/>
<reference evidence="3 4" key="1">
    <citation type="journal article" date="2020" name="Nature">
        <title>Six reference-quality genomes reveal evolution of bat adaptations.</title>
        <authorList>
            <person name="Jebb D."/>
            <person name="Huang Z."/>
            <person name="Pippel M."/>
            <person name="Hughes G.M."/>
            <person name="Lavrichenko K."/>
            <person name="Devanna P."/>
            <person name="Winkler S."/>
            <person name="Jermiin L.S."/>
            <person name="Skirmuntt E.C."/>
            <person name="Katzourakis A."/>
            <person name="Burkitt-Gray L."/>
            <person name="Ray D.A."/>
            <person name="Sullivan K.A.M."/>
            <person name="Roscito J.G."/>
            <person name="Kirilenko B.M."/>
            <person name="Davalos L.M."/>
            <person name="Corthals A.P."/>
            <person name="Power M.L."/>
            <person name="Jones G."/>
            <person name="Ransome R.D."/>
            <person name="Dechmann D.K.N."/>
            <person name="Locatelli A.G."/>
            <person name="Puechmaille S.J."/>
            <person name="Fedrigo O."/>
            <person name="Jarvis E.D."/>
            <person name="Hiller M."/>
            <person name="Vernes S.C."/>
            <person name="Myers E.W."/>
            <person name="Teeling E.C."/>
        </authorList>
    </citation>
    <scope>NUCLEOTIDE SEQUENCE [LARGE SCALE GENOMIC DNA]</scope>
    <source>
        <strain evidence="3">MMolMol1</strain>
        <tissue evidence="3">Muscle</tissue>
    </source>
</reference>
<evidence type="ECO:0000256" key="1">
    <source>
        <dbReference type="SAM" id="Coils"/>
    </source>
</evidence>
<sequence length="123" mass="14681">MWSLPYSSKPSRGSHNQQNTNTHRENWQVLKPAETVKMVKQRNKSQMKEQENSTERGINEMELSKLLEVQFRVMIMRKLNSMSKDIETMKTNQLEMKNHQAKIKNILERITNRLRKLRIRSAN</sequence>